<dbReference type="eggNOG" id="KOG1721">
    <property type="taxonomic scope" value="Eukaryota"/>
</dbReference>
<dbReference type="SUPFAM" id="SSF57667">
    <property type="entry name" value="beta-beta-alpha zinc fingers"/>
    <property type="match status" value="1"/>
</dbReference>
<evidence type="ECO:0000256" key="5">
    <source>
        <dbReference type="ARBA" id="ARBA00022833"/>
    </source>
</evidence>
<dbReference type="GO" id="GO:0005634">
    <property type="term" value="C:nucleus"/>
    <property type="evidence" value="ECO:0007669"/>
    <property type="project" value="UniProtKB-SubCell"/>
</dbReference>
<reference evidence="9 10" key="1">
    <citation type="submission" date="2014-02" db="EMBL/GenBank/DDBJ databases">
        <title>The genome sequence of Colletotrichum fioriniae PJ7.</title>
        <authorList>
            <person name="Baroncelli R."/>
            <person name="Thon M.R."/>
        </authorList>
    </citation>
    <scope>NUCLEOTIDE SEQUENCE [LARGE SCALE GENOMIC DNA]</scope>
    <source>
        <strain evidence="9 10">PJ7</strain>
    </source>
</reference>
<dbReference type="InterPro" id="IPR007219">
    <property type="entry name" value="XnlR_reg_dom"/>
</dbReference>
<dbReference type="GO" id="GO:0000981">
    <property type="term" value="F:DNA-binding transcription factor activity, RNA polymerase II-specific"/>
    <property type="evidence" value="ECO:0007669"/>
    <property type="project" value="InterPro"/>
</dbReference>
<evidence type="ECO:0000313" key="9">
    <source>
        <dbReference type="EMBL" id="EXF75158.1"/>
    </source>
</evidence>
<dbReference type="EMBL" id="JARH01000924">
    <property type="protein sequence ID" value="EXF75158.1"/>
    <property type="molecule type" value="Genomic_DNA"/>
</dbReference>
<evidence type="ECO:0000256" key="6">
    <source>
        <dbReference type="ARBA" id="ARBA00023242"/>
    </source>
</evidence>
<dbReference type="InterPro" id="IPR013087">
    <property type="entry name" value="Znf_C2H2_type"/>
</dbReference>
<dbReference type="GO" id="GO:0000785">
    <property type="term" value="C:chromatin"/>
    <property type="evidence" value="ECO:0007669"/>
    <property type="project" value="TreeGrafter"/>
</dbReference>
<dbReference type="Gene3D" id="3.30.160.60">
    <property type="entry name" value="Classic Zinc Finger"/>
    <property type="match status" value="1"/>
</dbReference>
<dbReference type="Pfam" id="PF04082">
    <property type="entry name" value="Fungal_trans"/>
    <property type="match status" value="1"/>
</dbReference>
<keyword evidence="2" id="KW-0479">Metal-binding</keyword>
<dbReference type="PROSITE" id="PS00028">
    <property type="entry name" value="ZINC_FINGER_C2H2_1"/>
    <property type="match status" value="1"/>
</dbReference>
<gene>
    <name evidence="9" type="ORF">CFIO01_06116</name>
</gene>
<dbReference type="PANTHER" id="PTHR40626">
    <property type="entry name" value="MIP31509P"/>
    <property type="match status" value="1"/>
</dbReference>
<dbReference type="GO" id="GO:0008270">
    <property type="term" value="F:zinc ion binding"/>
    <property type="evidence" value="ECO:0007669"/>
    <property type="project" value="UniProtKB-KW"/>
</dbReference>
<keyword evidence="4 7" id="KW-0863">Zinc-finger</keyword>
<evidence type="ECO:0000256" key="1">
    <source>
        <dbReference type="ARBA" id="ARBA00004123"/>
    </source>
</evidence>
<evidence type="ECO:0000256" key="7">
    <source>
        <dbReference type="PROSITE-ProRule" id="PRU00042"/>
    </source>
</evidence>
<name>A0A010RS88_9PEZI</name>
<sequence length="799" mass="89769">MALKCDICQVEFRRTEHLNRHVLRHLGVRPFACPTCTASFARSIVRARNSVVMAPTPAPDANPEIVLAFMQLTTGATLIVLRSLGRQYQIPWKFSMGSDHPVVLVRLQPTTEAKCCQSLKWKTRKNSPLKTQAQMPETISKLLSGTKMANAWPSWDDFLNNEWVTQENTMAAPTADVSGLRTQFISEHTPNERDEEARDHSVNAEADSAVIETAVQELTPSSLLSEDTPRAIFTNHSQLSSTFANAFRRSSAFSRDYDDSAEVKQSRGGRKKHFVTRGLEDFRRIATTSFYPEGGDGNEKDWDLEAYGHVPSLSLHAYSILQNQFEKLNADTDYCKAFTDKPFPSQEAINVYIQSHFEHYHPIWPLLHQQTFDPECVHWILLLAVAATGCGFSKFGTLSDAFLLQELLRRSINLCLDLDPEPDAASELCLTQAALLSQIGLMFSGSMSFAEHAQRNMSLLATLCRRAGFFSESQSLTEDFAPLPANWERWICAESKRRLLLDGQLGLFFDLPPTISTDLLLLPLPSDDTLWASDHVELWANQASRSPNLSNSSLLRQHLMDLRRDGKVPESMSNLNRLFLTFAVYRDSANNQDAIHCLKALRGDADVQPPTDEIERITLQHNHAFSLLLHMPLRVLTAFSGWGVSSQVREAADRRLSLWLCQNKGKARVIVYHAAKLFSYIRNHPTGGHHEDNALLYATLSMWIHTIFDSCQTSPSRTLRLEKPNDGEALIQWLSGGADFRLYVAGIGDLSDKRASDRLVQESVRILTRNSGWSLGLAVSMVIRAQWRSNRGTLGESLD</sequence>
<evidence type="ECO:0000256" key="4">
    <source>
        <dbReference type="ARBA" id="ARBA00022771"/>
    </source>
</evidence>
<keyword evidence="6" id="KW-0539">Nucleus</keyword>
<comment type="subcellular location">
    <subcellularLocation>
        <location evidence="1">Nucleus</location>
    </subcellularLocation>
</comment>
<dbReference type="InterPro" id="IPR051059">
    <property type="entry name" value="VerF-like"/>
</dbReference>
<dbReference type="Proteomes" id="UP000020467">
    <property type="component" value="Unassembled WGS sequence"/>
</dbReference>
<keyword evidence="5" id="KW-0862">Zinc</keyword>
<evidence type="ECO:0000313" key="10">
    <source>
        <dbReference type="Proteomes" id="UP000020467"/>
    </source>
</evidence>
<dbReference type="KEGG" id="cfj:CFIO01_06116"/>
<keyword evidence="3" id="KW-0677">Repeat</keyword>
<keyword evidence="10" id="KW-1185">Reference proteome</keyword>
<dbReference type="PROSITE" id="PS50157">
    <property type="entry name" value="ZINC_FINGER_C2H2_2"/>
    <property type="match status" value="1"/>
</dbReference>
<comment type="caution">
    <text evidence="9">The sequence shown here is derived from an EMBL/GenBank/DDBJ whole genome shotgun (WGS) entry which is preliminary data.</text>
</comment>
<evidence type="ECO:0000259" key="8">
    <source>
        <dbReference type="PROSITE" id="PS50157"/>
    </source>
</evidence>
<proteinExistence type="predicted"/>
<feature type="domain" description="C2H2-type" evidence="8">
    <location>
        <begin position="3"/>
        <end position="30"/>
    </location>
</feature>
<dbReference type="PANTHER" id="PTHR40626:SF11">
    <property type="entry name" value="ZINC FINGER PROTEIN YPR022C"/>
    <property type="match status" value="1"/>
</dbReference>
<accession>A0A010RS88</accession>
<evidence type="ECO:0000256" key="3">
    <source>
        <dbReference type="ARBA" id="ARBA00022737"/>
    </source>
</evidence>
<dbReference type="OrthoDB" id="4836018at2759"/>
<dbReference type="CDD" id="cd12148">
    <property type="entry name" value="fungal_TF_MHR"/>
    <property type="match status" value="1"/>
</dbReference>
<dbReference type="HOGENOM" id="CLU_003864_4_0_1"/>
<organism evidence="9 10">
    <name type="scientific">Colletotrichum fioriniae PJ7</name>
    <dbReference type="NCBI Taxonomy" id="1445577"/>
    <lineage>
        <taxon>Eukaryota</taxon>
        <taxon>Fungi</taxon>
        <taxon>Dikarya</taxon>
        <taxon>Ascomycota</taxon>
        <taxon>Pezizomycotina</taxon>
        <taxon>Sordariomycetes</taxon>
        <taxon>Hypocreomycetidae</taxon>
        <taxon>Glomerellales</taxon>
        <taxon>Glomerellaceae</taxon>
        <taxon>Colletotrichum</taxon>
        <taxon>Colletotrichum acutatum species complex</taxon>
    </lineage>
</organism>
<evidence type="ECO:0000256" key="2">
    <source>
        <dbReference type="ARBA" id="ARBA00022723"/>
    </source>
</evidence>
<dbReference type="InterPro" id="IPR036236">
    <property type="entry name" value="Znf_C2H2_sf"/>
</dbReference>
<dbReference type="GO" id="GO:0000978">
    <property type="term" value="F:RNA polymerase II cis-regulatory region sequence-specific DNA binding"/>
    <property type="evidence" value="ECO:0007669"/>
    <property type="project" value="InterPro"/>
</dbReference>
<protein>
    <recommendedName>
        <fullName evidence="8">C2H2-type domain-containing protein</fullName>
    </recommendedName>
</protein>
<dbReference type="GO" id="GO:0006351">
    <property type="term" value="P:DNA-templated transcription"/>
    <property type="evidence" value="ECO:0007669"/>
    <property type="project" value="InterPro"/>
</dbReference>
<dbReference type="AlphaFoldDB" id="A0A010RS88"/>